<evidence type="ECO:0000313" key="2">
    <source>
        <dbReference type="EMBL" id="KAF2564596.1"/>
    </source>
</evidence>
<organism evidence="2">
    <name type="scientific">Brassica cretica</name>
    <name type="common">Mustard</name>
    <dbReference type="NCBI Taxonomy" id="69181"/>
    <lineage>
        <taxon>Eukaryota</taxon>
        <taxon>Viridiplantae</taxon>
        <taxon>Streptophyta</taxon>
        <taxon>Embryophyta</taxon>
        <taxon>Tracheophyta</taxon>
        <taxon>Spermatophyta</taxon>
        <taxon>Magnoliopsida</taxon>
        <taxon>eudicotyledons</taxon>
        <taxon>Gunneridae</taxon>
        <taxon>Pentapetalae</taxon>
        <taxon>rosids</taxon>
        <taxon>malvids</taxon>
        <taxon>Brassicales</taxon>
        <taxon>Brassicaceae</taxon>
        <taxon>Brassiceae</taxon>
        <taxon>Brassica</taxon>
    </lineage>
</organism>
<reference evidence="2" key="1">
    <citation type="submission" date="2019-12" db="EMBL/GenBank/DDBJ databases">
        <title>Genome sequencing and annotation of Brassica cretica.</title>
        <authorList>
            <person name="Studholme D.J."/>
            <person name="Sarris P.F."/>
        </authorList>
    </citation>
    <scope>NUCLEOTIDE SEQUENCE</scope>
    <source>
        <strain evidence="2">PFS-102/07</strain>
        <tissue evidence="2">Leaf</tissue>
    </source>
</reference>
<gene>
    <name evidence="2" type="ORF">F2Q70_00017717</name>
</gene>
<accession>A0A8S9I530</accession>
<sequence length="137" mass="15298">MPHQVSDTVRILRDRTTLGVRKLPMKRFSNNRITRNTKTGLHHSFLPFSEDDRAPPNQLGYSTLCEQQNFRPRGLFPLEVKLAEVGSHREELLESEISRGSAAAHSSSTLSPKTDGLDDAANHTSPLLLGRMFSLCS</sequence>
<dbReference type="AlphaFoldDB" id="A0A8S9I530"/>
<name>A0A8S9I530_BRACR</name>
<evidence type="ECO:0000256" key="1">
    <source>
        <dbReference type="SAM" id="MobiDB-lite"/>
    </source>
</evidence>
<protein>
    <submittedName>
        <fullName evidence="2">Uncharacterized protein</fullName>
    </submittedName>
</protein>
<dbReference type="EMBL" id="QGKY02001250">
    <property type="protein sequence ID" value="KAF2564596.1"/>
    <property type="molecule type" value="Genomic_DNA"/>
</dbReference>
<proteinExistence type="predicted"/>
<comment type="caution">
    <text evidence="2">The sequence shown here is derived from an EMBL/GenBank/DDBJ whole genome shotgun (WGS) entry which is preliminary data.</text>
</comment>
<feature type="region of interest" description="Disordered" evidence="1">
    <location>
        <begin position="96"/>
        <end position="118"/>
    </location>
</feature>